<gene>
    <name evidence="2" type="ORF">SAMN04487972_11369</name>
</gene>
<protein>
    <submittedName>
        <fullName evidence="2">PTS system, nitrogen regulatory IIA component</fullName>
    </submittedName>
</protein>
<dbReference type="PROSITE" id="PS51094">
    <property type="entry name" value="PTS_EIIA_TYPE_2"/>
    <property type="match status" value="1"/>
</dbReference>
<dbReference type="AlphaFoldDB" id="A0A1I0TU12"/>
<dbReference type="PANTHER" id="PTHR47738">
    <property type="entry name" value="PTS SYSTEM FRUCTOSE-LIKE EIIA COMPONENT-RELATED"/>
    <property type="match status" value="1"/>
</dbReference>
<organism evidence="2 3">
    <name type="scientific">Paracoccus halophilus</name>
    <dbReference type="NCBI Taxonomy" id="376733"/>
    <lineage>
        <taxon>Bacteria</taxon>
        <taxon>Pseudomonadati</taxon>
        <taxon>Pseudomonadota</taxon>
        <taxon>Alphaproteobacteria</taxon>
        <taxon>Rhodobacterales</taxon>
        <taxon>Paracoccaceae</taxon>
        <taxon>Paracoccus</taxon>
    </lineage>
</organism>
<dbReference type="Pfam" id="PF00359">
    <property type="entry name" value="PTS_EIIA_2"/>
    <property type="match status" value="1"/>
</dbReference>
<dbReference type="EMBL" id="FOJO01000013">
    <property type="protein sequence ID" value="SFA55294.1"/>
    <property type="molecule type" value="Genomic_DNA"/>
</dbReference>
<dbReference type="InterPro" id="IPR016152">
    <property type="entry name" value="PTrfase/Anion_transptr"/>
</dbReference>
<sequence>MISGDMQISDILSPAAVRTMSQITSKKRLFQEIAEQARAVYGVDSIQTLDALQERESLGPTGVGHGVALPHARLHGLDRVVGLFLRLEKPLDFDAVDRQPVDLIFALLAPKNAGVDHLKALALVSRTLRDQDLRNKLRANEEAVTLHTILAAAPGIKAA</sequence>
<dbReference type="Gene3D" id="3.40.930.10">
    <property type="entry name" value="Mannitol-specific EII, Chain A"/>
    <property type="match status" value="1"/>
</dbReference>
<evidence type="ECO:0000313" key="3">
    <source>
        <dbReference type="Proteomes" id="UP000182312"/>
    </source>
</evidence>
<reference evidence="2 3" key="1">
    <citation type="submission" date="2016-10" db="EMBL/GenBank/DDBJ databases">
        <authorList>
            <person name="de Groot N.N."/>
        </authorList>
    </citation>
    <scope>NUCLEOTIDE SEQUENCE [LARGE SCALE GENOMIC DNA]</scope>
    <source>
        <strain evidence="2 3">CGMCC 1.6117</strain>
    </source>
</reference>
<feature type="domain" description="PTS EIIA type-2" evidence="1">
    <location>
        <begin position="10"/>
        <end position="153"/>
    </location>
</feature>
<dbReference type="CDD" id="cd00211">
    <property type="entry name" value="PTS_IIA_fru"/>
    <property type="match status" value="1"/>
</dbReference>
<dbReference type="InterPro" id="IPR051541">
    <property type="entry name" value="PTS_SugarTrans_NitroReg"/>
</dbReference>
<dbReference type="PROSITE" id="PS00372">
    <property type="entry name" value="PTS_EIIA_TYPE_2_HIS"/>
    <property type="match status" value="1"/>
</dbReference>
<evidence type="ECO:0000259" key="1">
    <source>
        <dbReference type="PROSITE" id="PS51094"/>
    </source>
</evidence>
<name>A0A1I0TU12_9RHOB</name>
<dbReference type="Proteomes" id="UP000182312">
    <property type="component" value="Unassembled WGS sequence"/>
</dbReference>
<dbReference type="InterPro" id="IPR002178">
    <property type="entry name" value="PTS_EIIA_type-2_dom"/>
</dbReference>
<proteinExistence type="predicted"/>
<evidence type="ECO:0000313" key="2">
    <source>
        <dbReference type="EMBL" id="SFA55294.1"/>
    </source>
</evidence>
<dbReference type="GO" id="GO:0030295">
    <property type="term" value="F:protein kinase activator activity"/>
    <property type="evidence" value="ECO:0007669"/>
    <property type="project" value="TreeGrafter"/>
</dbReference>
<dbReference type="PANTHER" id="PTHR47738:SF1">
    <property type="entry name" value="NITROGEN REGULATORY PROTEIN"/>
    <property type="match status" value="1"/>
</dbReference>
<dbReference type="SUPFAM" id="SSF55804">
    <property type="entry name" value="Phoshotransferase/anion transport protein"/>
    <property type="match status" value="1"/>
</dbReference>
<accession>A0A1I0TU12</accession>